<proteinExistence type="predicted"/>
<keyword evidence="2" id="KW-1185">Reference proteome</keyword>
<sequence length="534" mass="61536">MPRPKRELSQQVQVCINKLYKQQSSNWIRLIRRSGEIAAIPYLTPFLESPDLELQTAAENTISDLLQHCPPSDLVWLSEKMREYLPYGFTENASQWVHLTAENVKKWPASVHPIKIIMASFHWNGYVREEALKRIIQFHDGSEIPFLLIRMNDWVSPIRFHTYKALKQRIHTHNAGAFIRNITLVKRLESCGRDRYETLTESVYDLLRQPECLPELEKGTLSTDRDTRRFCLQMALESRAAVPAEVLEKALYDRDASIRLWAARQSGKTLSGAGLQHILLLMINDSFPSVRREALELMAHHSPEQAIPFLKEGLLDRNAVIREIARRHLSQTESVSYAELYLDTIWSNNERYLAAALYGLGETGQKEDAEVIAEYVHHPEIHVRKAVVHSLARLNADAYRELLWQSLLDSQPGISREAVQALNRHTYLLNKERLVQGIIESHCVHVQRNMLRLLPAVGGWQQLEGLLDIVARTRSGWIQRTSIHQLHNWIHASGRSYRSQLTDEQAQALLDKLDACTILLEPKQVHLLRWLITS</sequence>
<reference evidence="1 2" key="2">
    <citation type="journal article" date="2016" name="Int. J. Syst. Evol. Microbiol.">
        <title>Paenibacillus bovis sp. nov., isolated from raw yak (Bos grunniens) milk.</title>
        <authorList>
            <person name="Gao C."/>
            <person name="Han J."/>
            <person name="Liu Z."/>
            <person name="Xu X."/>
            <person name="Hang F."/>
            <person name="Wu Z."/>
        </authorList>
    </citation>
    <scope>NUCLEOTIDE SEQUENCE [LARGE SCALE GENOMIC DNA]</scope>
    <source>
        <strain evidence="1 2">BD3526</strain>
    </source>
</reference>
<evidence type="ECO:0000313" key="2">
    <source>
        <dbReference type="Proteomes" id="UP000078148"/>
    </source>
</evidence>
<dbReference type="KEGG" id="pbv:AR543_10475"/>
<name>A0A172ZGH6_9BACL</name>
<dbReference type="AlphaFoldDB" id="A0A172ZGH6"/>
<dbReference type="InterPro" id="IPR016024">
    <property type="entry name" value="ARM-type_fold"/>
</dbReference>
<evidence type="ECO:0000313" key="1">
    <source>
        <dbReference type="EMBL" id="ANF96387.1"/>
    </source>
</evidence>
<accession>A0A172ZGH6</accession>
<dbReference type="Proteomes" id="UP000078148">
    <property type="component" value="Chromosome"/>
</dbReference>
<gene>
    <name evidence="1" type="ORF">AR543_10475</name>
</gene>
<dbReference type="SUPFAM" id="SSF48371">
    <property type="entry name" value="ARM repeat"/>
    <property type="match status" value="2"/>
</dbReference>
<dbReference type="Gene3D" id="1.25.10.10">
    <property type="entry name" value="Leucine-rich Repeat Variant"/>
    <property type="match status" value="2"/>
</dbReference>
<reference evidence="2" key="1">
    <citation type="submission" date="2015-10" db="EMBL/GenBank/DDBJ databases">
        <title>Genome of Paenibacillus bovis sp. nov.</title>
        <authorList>
            <person name="Wu Z."/>
            <person name="Gao C."/>
            <person name="Liu Z."/>
            <person name="Zheng H."/>
        </authorList>
    </citation>
    <scope>NUCLEOTIDE SEQUENCE [LARGE SCALE GENOMIC DNA]</scope>
    <source>
        <strain evidence="2">BD3526</strain>
    </source>
</reference>
<dbReference type="Pfam" id="PF13646">
    <property type="entry name" value="HEAT_2"/>
    <property type="match status" value="1"/>
</dbReference>
<dbReference type="RefSeq" id="WP_060534191.1">
    <property type="nucleotide sequence ID" value="NZ_CP013023.1"/>
</dbReference>
<organism evidence="1 2">
    <name type="scientific">Paenibacillus bovis</name>
    <dbReference type="NCBI Taxonomy" id="1616788"/>
    <lineage>
        <taxon>Bacteria</taxon>
        <taxon>Bacillati</taxon>
        <taxon>Bacillota</taxon>
        <taxon>Bacilli</taxon>
        <taxon>Bacillales</taxon>
        <taxon>Paenibacillaceae</taxon>
        <taxon>Paenibacillus</taxon>
    </lineage>
</organism>
<dbReference type="EMBL" id="CP013023">
    <property type="protein sequence ID" value="ANF96387.1"/>
    <property type="molecule type" value="Genomic_DNA"/>
</dbReference>
<evidence type="ECO:0008006" key="3">
    <source>
        <dbReference type="Google" id="ProtNLM"/>
    </source>
</evidence>
<dbReference type="OrthoDB" id="9776303at2"/>
<protein>
    <recommendedName>
        <fullName evidence="3">HEAT repeat domain-containing protein</fullName>
    </recommendedName>
</protein>
<dbReference type="InterPro" id="IPR011989">
    <property type="entry name" value="ARM-like"/>
</dbReference>
<dbReference type="STRING" id="1616788.AR543_10475"/>